<accession>A0A2G9Z0L8</accession>
<comment type="caution">
    <text evidence="3">The sequence shown here is derived from an EMBL/GenBank/DDBJ whole genome shotgun (WGS) entry which is preliminary data.</text>
</comment>
<name>A0A2G9Z0L8_9BACT</name>
<comment type="similarity">
    <text evidence="1">Belongs to the UPF0213 family.</text>
</comment>
<dbReference type="Pfam" id="PF01541">
    <property type="entry name" value="GIY-YIG"/>
    <property type="match status" value="1"/>
</dbReference>
<dbReference type="PANTHER" id="PTHR34477:SF1">
    <property type="entry name" value="UPF0213 PROTEIN YHBQ"/>
    <property type="match status" value="1"/>
</dbReference>
<feature type="domain" description="GIY-YIG" evidence="2">
    <location>
        <begin position="1"/>
        <end position="77"/>
    </location>
</feature>
<reference evidence="3 4" key="1">
    <citation type="submission" date="2017-09" db="EMBL/GenBank/DDBJ databases">
        <title>Depth-based differentiation of microbial function through sediment-hosted aquifers and enrichment of novel symbionts in the deep terrestrial subsurface.</title>
        <authorList>
            <person name="Probst A.J."/>
            <person name="Ladd B."/>
            <person name="Jarett J.K."/>
            <person name="Geller-Mcgrath D.E."/>
            <person name="Sieber C.M."/>
            <person name="Emerson J.B."/>
            <person name="Anantharaman K."/>
            <person name="Thomas B.C."/>
            <person name="Malmstrom R."/>
            <person name="Stieglmeier M."/>
            <person name="Klingl A."/>
            <person name="Woyke T."/>
            <person name="Ryan C.M."/>
            <person name="Banfield J.F."/>
        </authorList>
    </citation>
    <scope>NUCLEOTIDE SEQUENCE [LARGE SCALE GENOMIC DNA]</scope>
    <source>
        <strain evidence="3">CG23_combo_of_CG06-09_8_20_14_all_37_18</strain>
    </source>
</reference>
<evidence type="ECO:0000256" key="1">
    <source>
        <dbReference type="ARBA" id="ARBA00007435"/>
    </source>
</evidence>
<dbReference type="CDD" id="cd10456">
    <property type="entry name" value="GIY-YIG_UPF0213"/>
    <property type="match status" value="1"/>
</dbReference>
<dbReference type="EMBL" id="PCRQ01000044">
    <property type="protein sequence ID" value="PIP24261.1"/>
    <property type="molecule type" value="Genomic_DNA"/>
</dbReference>
<evidence type="ECO:0000313" key="4">
    <source>
        <dbReference type="Proteomes" id="UP000229952"/>
    </source>
</evidence>
<dbReference type="Gene3D" id="3.40.1440.10">
    <property type="entry name" value="GIY-YIG endonuclease"/>
    <property type="match status" value="1"/>
</dbReference>
<sequence length="81" mass="9788">MSYTVYIVECADDSFYVGCANNLEKRIKQHNKSKWGARYTKVRRPVVLKYSEEFKTLKEARRRESEIKGWRREKKLALMNR</sequence>
<dbReference type="InterPro" id="IPR000305">
    <property type="entry name" value="GIY-YIG_endonuc"/>
</dbReference>
<protein>
    <recommendedName>
        <fullName evidence="2">GIY-YIG domain-containing protein</fullName>
    </recommendedName>
</protein>
<proteinExistence type="inferred from homology"/>
<dbReference type="InterPro" id="IPR050190">
    <property type="entry name" value="UPF0213_domain"/>
</dbReference>
<evidence type="ECO:0000313" key="3">
    <source>
        <dbReference type="EMBL" id="PIP24261.1"/>
    </source>
</evidence>
<dbReference type="SMART" id="SM00465">
    <property type="entry name" value="GIYc"/>
    <property type="match status" value="1"/>
</dbReference>
<dbReference type="PANTHER" id="PTHR34477">
    <property type="entry name" value="UPF0213 PROTEIN YHBQ"/>
    <property type="match status" value="1"/>
</dbReference>
<evidence type="ECO:0000259" key="2">
    <source>
        <dbReference type="PROSITE" id="PS50164"/>
    </source>
</evidence>
<dbReference type="PROSITE" id="PS50164">
    <property type="entry name" value="GIY_YIG"/>
    <property type="match status" value="1"/>
</dbReference>
<organism evidence="3 4">
    <name type="scientific">Candidatus Nealsonbacteria bacterium CG23_combo_of_CG06-09_8_20_14_all_37_18</name>
    <dbReference type="NCBI Taxonomy" id="1974720"/>
    <lineage>
        <taxon>Bacteria</taxon>
        <taxon>Candidatus Nealsoniibacteriota</taxon>
    </lineage>
</organism>
<gene>
    <name evidence="3" type="ORF">COX35_01660</name>
</gene>
<dbReference type="AlphaFoldDB" id="A0A2G9Z0L8"/>
<dbReference type="InterPro" id="IPR035901">
    <property type="entry name" value="GIY-YIG_endonuc_sf"/>
</dbReference>
<dbReference type="SUPFAM" id="SSF82771">
    <property type="entry name" value="GIY-YIG endonuclease"/>
    <property type="match status" value="1"/>
</dbReference>
<dbReference type="Proteomes" id="UP000229952">
    <property type="component" value="Unassembled WGS sequence"/>
</dbReference>